<dbReference type="AlphaFoldDB" id="A0A2P5TMQ6"/>
<evidence type="ECO:0000256" key="4">
    <source>
        <dbReference type="ARBA" id="ARBA00023186"/>
    </source>
</evidence>
<sequence>MPSHQTENATTQEDIIASYQSLLASSIRMLHKAQDEDWVSLIDEESSYVAQVERLTRLESGIVLEPAQVVRKAELLAQILVQDREIRERLAQRKAELSRLIGQSQRQRQLNRAYSSSSNTP</sequence>
<evidence type="ECO:0000256" key="1">
    <source>
        <dbReference type="ARBA" id="ARBA00004514"/>
    </source>
</evidence>
<dbReference type="InterPro" id="IPR008622">
    <property type="entry name" value="FliT"/>
</dbReference>
<evidence type="ECO:0000313" key="6">
    <source>
        <dbReference type="EMBL" id="PPL16740.1"/>
    </source>
</evidence>
<evidence type="ECO:0000256" key="3">
    <source>
        <dbReference type="ARBA" id="ARBA00022795"/>
    </source>
</evidence>
<gene>
    <name evidence="6" type="ORF">UN63_07380</name>
</gene>
<keyword evidence="2" id="KW-0963">Cytoplasm</keyword>
<dbReference type="Proteomes" id="UP000242231">
    <property type="component" value="Unassembled WGS sequence"/>
</dbReference>
<comment type="subcellular location">
    <subcellularLocation>
        <location evidence="1">Cytoplasm</location>
        <location evidence="1">Cytosol</location>
    </subcellularLocation>
</comment>
<accession>A0A2P5TMQ6</accession>
<keyword evidence="4" id="KW-0143">Chaperone</keyword>
<name>A0A2P5TMQ6_9GAMM</name>
<evidence type="ECO:0000256" key="5">
    <source>
        <dbReference type="ARBA" id="ARBA00093797"/>
    </source>
</evidence>
<organism evidence="6 7">
    <name type="scientific">Oceanisphaera arctica</name>
    <dbReference type="NCBI Taxonomy" id="641510"/>
    <lineage>
        <taxon>Bacteria</taxon>
        <taxon>Pseudomonadati</taxon>
        <taxon>Pseudomonadota</taxon>
        <taxon>Gammaproteobacteria</taxon>
        <taxon>Aeromonadales</taxon>
        <taxon>Aeromonadaceae</taxon>
        <taxon>Oceanisphaera</taxon>
    </lineage>
</organism>
<evidence type="ECO:0000256" key="2">
    <source>
        <dbReference type="ARBA" id="ARBA00022490"/>
    </source>
</evidence>
<dbReference type="GO" id="GO:0044781">
    <property type="term" value="P:bacterial-type flagellum organization"/>
    <property type="evidence" value="ECO:0007669"/>
    <property type="project" value="UniProtKB-KW"/>
</dbReference>
<keyword evidence="7" id="KW-1185">Reference proteome</keyword>
<keyword evidence="3" id="KW-1005">Bacterial flagellum biogenesis</keyword>
<proteinExistence type="predicted"/>
<dbReference type="RefSeq" id="WP_181068201.1">
    <property type="nucleotide sequence ID" value="NZ_BMYB01000002.1"/>
</dbReference>
<protein>
    <recommendedName>
        <fullName evidence="5">Flagellar protein FliT</fullName>
    </recommendedName>
</protein>
<dbReference type="Pfam" id="PF05400">
    <property type="entry name" value="FliT"/>
    <property type="match status" value="1"/>
</dbReference>
<dbReference type="EMBL" id="MPZM01000012">
    <property type="protein sequence ID" value="PPL16740.1"/>
    <property type="molecule type" value="Genomic_DNA"/>
</dbReference>
<reference evidence="7" key="1">
    <citation type="submission" date="2016-11" db="EMBL/GenBank/DDBJ databases">
        <authorList>
            <person name="Sisinthy S."/>
            <person name="Ara S."/>
            <person name="Gundlapally S.R."/>
        </authorList>
    </citation>
    <scope>NUCLEOTIDE SEQUENCE [LARGE SCALE GENOMIC DNA]</scope>
    <source>
        <strain evidence="7">V1-41</strain>
    </source>
</reference>
<comment type="caution">
    <text evidence="6">The sequence shown here is derived from an EMBL/GenBank/DDBJ whole genome shotgun (WGS) entry which is preliminary data.</text>
</comment>
<dbReference type="Gene3D" id="1.20.58.380">
    <property type="entry name" value="Flagellar protein flit"/>
    <property type="match status" value="1"/>
</dbReference>
<evidence type="ECO:0000313" key="7">
    <source>
        <dbReference type="Proteomes" id="UP000242231"/>
    </source>
</evidence>